<evidence type="ECO:0000256" key="1">
    <source>
        <dbReference type="RuleBase" id="RU003832"/>
    </source>
</evidence>
<comment type="subcellular location">
    <subcellularLocation>
        <location evidence="1">Golgi apparatus</location>
        <location evidence="1">Golgi stack membrane</location>
        <topology evidence="1">Single-pass type II membrane protein</topology>
    </subcellularLocation>
</comment>
<dbReference type="UniPathway" id="UPA00378"/>
<keyword evidence="1" id="KW-0328">Glycosyltransferase</keyword>
<dbReference type="GO" id="GO:0016757">
    <property type="term" value="F:glycosyltransferase activity"/>
    <property type="evidence" value="ECO:0007669"/>
    <property type="project" value="UniProtKB-UniRule"/>
</dbReference>
<comment type="similarity">
    <text evidence="1">Belongs to the glycosyltransferase 10 family.</text>
</comment>
<protein>
    <recommendedName>
        <fullName evidence="1">Fucosyltransferase</fullName>
        <ecNumber evidence="1">2.4.1.-</ecNumber>
    </recommendedName>
</protein>
<keyword evidence="1" id="KW-0472">Membrane</keyword>
<proteinExistence type="inferred from homology"/>
<dbReference type="EC" id="2.4.1.-" evidence="1"/>
<evidence type="ECO:0000313" key="3">
    <source>
        <dbReference type="EMBL" id="CAE0117840.1"/>
    </source>
</evidence>
<keyword evidence="1" id="KW-0808">Transferase</keyword>
<evidence type="ECO:0000259" key="2">
    <source>
        <dbReference type="Pfam" id="PF00852"/>
    </source>
</evidence>
<sequence>MKAPSGVSQEAHSLDPRSREEDYGGFGLADLVPSWVHGTTVGYVTGGPYGKAVVKTGRCNATHTVHYRLAGTGGDENMQTALHVWQVRSNDNTPELPLQYNWTNLLFVQEMTPHLNFASADGFVGSVEYNRNAAVWSPLLETRGLWEAGSRLVAQPADRTNIGVWVDNCGLPTRNRVIDQLLGSGLPVASYGQCKRNQDARFLHERMQQDSPIALAECRRHRLMLAFENKRCPGWISHDLNHPLSKCGAIPIIHTINGQPAYQADVGSFPMVNASRPGWLTTVRKIMTNDTFYEHFLRRATRRARKHPPDEHAFHIADNFHCQWHNGRFASQPPRRVVWEPCHWCEGEVEGGITQIHTTQKVAQCNTTDAWAYGEKHW</sequence>
<dbReference type="AlphaFoldDB" id="A0A7S3AWX6"/>
<keyword evidence="1" id="KW-0812">Transmembrane</keyword>
<accession>A0A7S3AWX6</accession>
<reference evidence="3" key="1">
    <citation type="submission" date="2021-01" db="EMBL/GenBank/DDBJ databases">
        <authorList>
            <person name="Corre E."/>
            <person name="Pelletier E."/>
            <person name="Niang G."/>
            <person name="Scheremetjew M."/>
            <person name="Finn R."/>
            <person name="Kale V."/>
            <person name="Holt S."/>
            <person name="Cochrane G."/>
            <person name="Meng A."/>
            <person name="Brown T."/>
            <person name="Cohen L."/>
        </authorList>
    </citation>
    <scope>NUCLEOTIDE SEQUENCE</scope>
    <source>
        <strain evidence="3">CCMP281</strain>
    </source>
</reference>
<keyword evidence="1" id="KW-0333">Golgi apparatus</keyword>
<name>A0A7S3AWX6_9EUKA</name>
<dbReference type="Gene3D" id="3.40.50.11660">
    <property type="entry name" value="Glycosyl transferase family 10, C-terminal domain"/>
    <property type="match status" value="1"/>
</dbReference>
<dbReference type="EMBL" id="HBHX01033338">
    <property type="protein sequence ID" value="CAE0117840.1"/>
    <property type="molecule type" value="Transcribed_RNA"/>
</dbReference>
<dbReference type="SUPFAM" id="SSF53756">
    <property type="entry name" value="UDP-Glycosyltransferase/glycogen phosphorylase"/>
    <property type="match status" value="1"/>
</dbReference>
<organism evidence="3">
    <name type="scientific">Haptolina ericina</name>
    <dbReference type="NCBI Taxonomy" id="156174"/>
    <lineage>
        <taxon>Eukaryota</taxon>
        <taxon>Haptista</taxon>
        <taxon>Haptophyta</taxon>
        <taxon>Prymnesiophyceae</taxon>
        <taxon>Prymnesiales</taxon>
        <taxon>Prymnesiaceae</taxon>
        <taxon>Haptolina</taxon>
    </lineage>
</organism>
<dbReference type="GO" id="GO:0032580">
    <property type="term" value="C:Golgi cisterna membrane"/>
    <property type="evidence" value="ECO:0007669"/>
    <property type="project" value="UniProtKB-SubCell"/>
</dbReference>
<feature type="domain" description="Fucosyltransferase C-terminal" evidence="2">
    <location>
        <begin position="165"/>
        <end position="297"/>
    </location>
</feature>
<dbReference type="InterPro" id="IPR038577">
    <property type="entry name" value="GT10-like_C_sf"/>
</dbReference>
<dbReference type="InterPro" id="IPR055270">
    <property type="entry name" value="Glyco_tran_10_C"/>
</dbReference>
<dbReference type="Pfam" id="PF00852">
    <property type="entry name" value="Glyco_transf_10"/>
    <property type="match status" value="1"/>
</dbReference>
<gene>
    <name evidence="3" type="ORF">HERI1096_LOCUS18539</name>
</gene>